<evidence type="ECO:0000313" key="4">
    <source>
        <dbReference type="Proteomes" id="UP000636800"/>
    </source>
</evidence>
<dbReference type="Proteomes" id="UP000639772">
    <property type="component" value="Unassembled WGS sequence"/>
</dbReference>
<dbReference type="Proteomes" id="UP000636800">
    <property type="component" value="Chromosome 5"/>
</dbReference>
<keyword evidence="4" id="KW-1185">Reference proteome</keyword>
<name>A0A835V1I8_VANPL</name>
<feature type="region of interest" description="Disordered" evidence="1">
    <location>
        <begin position="54"/>
        <end position="73"/>
    </location>
</feature>
<comment type="caution">
    <text evidence="2">The sequence shown here is derived from an EMBL/GenBank/DDBJ whole genome shotgun (WGS) entry which is preliminary data.</text>
</comment>
<organism evidence="2 4">
    <name type="scientific">Vanilla planifolia</name>
    <name type="common">Vanilla</name>
    <dbReference type="NCBI Taxonomy" id="51239"/>
    <lineage>
        <taxon>Eukaryota</taxon>
        <taxon>Viridiplantae</taxon>
        <taxon>Streptophyta</taxon>
        <taxon>Embryophyta</taxon>
        <taxon>Tracheophyta</taxon>
        <taxon>Spermatophyta</taxon>
        <taxon>Magnoliopsida</taxon>
        <taxon>Liliopsida</taxon>
        <taxon>Asparagales</taxon>
        <taxon>Orchidaceae</taxon>
        <taxon>Vanilloideae</taxon>
        <taxon>Vanilleae</taxon>
        <taxon>Vanilla</taxon>
    </lineage>
</organism>
<reference evidence="4 5" key="1">
    <citation type="journal article" date="2020" name="Nat. Food">
        <title>A phased Vanilla planifolia genome enables genetic improvement of flavour and production.</title>
        <authorList>
            <person name="Hasing T."/>
            <person name="Tang H."/>
            <person name="Brym M."/>
            <person name="Khazi F."/>
            <person name="Huang T."/>
            <person name="Chambers A.H."/>
        </authorList>
    </citation>
    <scope>NUCLEOTIDE SEQUENCE [LARGE SCALE GENOMIC DNA]</scope>
    <source>
        <tissue evidence="2">Leaf</tissue>
    </source>
</reference>
<dbReference type="EMBL" id="JADCNL010000005">
    <property type="protein sequence ID" value="KAG0479666.1"/>
    <property type="molecule type" value="Genomic_DNA"/>
</dbReference>
<evidence type="ECO:0000313" key="3">
    <source>
        <dbReference type="EMBL" id="KAG0482230.1"/>
    </source>
</evidence>
<protein>
    <submittedName>
        <fullName evidence="2">Uncharacterized protein</fullName>
    </submittedName>
</protein>
<evidence type="ECO:0000256" key="1">
    <source>
        <dbReference type="SAM" id="MobiDB-lite"/>
    </source>
</evidence>
<gene>
    <name evidence="3" type="ORF">HPP92_010314</name>
    <name evidence="2" type="ORF">HPP92_010524</name>
</gene>
<feature type="compositionally biased region" description="Basic and acidic residues" evidence="1">
    <location>
        <begin position="63"/>
        <end position="73"/>
    </location>
</feature>
<dbReference type="AlphaFoldDB" id="A0A835V1I8"/>
<evidence type="ECO:0000313" key="5">
    <source>
        <dbReference type="Proteomes" id="UP000639772"/>
    </source>
</evidence>
<proteinExistence type="predicted"/>
<dbReference type="EMBL" id="JADCNM010000005">
    <property type="protein sequence ID" value="KAG0482230.1"/>
    <property type="molecule type" value="Genomic_DNA"/>
</dbReference>
<evidence type="ECO:0000313" key="2">
    <source>
        <dbReference type="EMBL" id="KAG0479666.1"/>
    </source>
</evidence>
<accession>A0A835V1I8</accession>
<sequence>MCLARRRRVIGSGSGWEEARLCKGGRVMIGDRGGTCGSVYVQLGQRGKNPSLGIFGQSAHGYSKPDESHLDDD</sequence>